<evidence type="ECO:0000313" key="16">
    <source>
        <dbReference type="EMBL" id="EMT70741.1"/>
    </source>
</evidence>
<dbReference type="Pfam" id="PF00575">
    <property type="entry name" value="S1"/>
    <property type="match status" value="7"/>
</dbReference>
<feature type="compositionally biased region" description="Basic and acidic residues" evidence="14">
    <location>
        <begin position="21"/>
        <end position="39"/>
    </location>
</feature>
<feature type="domain" description="S1 motif" evidence="15">
    <location>
        <begin position="414"/>
        <end position="489"/>
    </location>
</feature>
<dbReference type="CDD" id="cd05698">
    <property type="entry name" value="S1_Rrp5_repeat_hs6_sc5"/>
    <property type="match status" value="1"/>
</dbReference>
<dbReference type="GO" id="GO:0032040">
    <property type="term" value="C:small-subunit processome"/>
    <property type="evidence" value="ECO:0007669"/>
    <property type="project" value="TreeGrafter"/>
</dbReference>
<dbReference type="Pfam" id="PF23459">
    <property type="entry name" value="S1_RRP5"/>
    <property type="match status" value="2"/>
</dbReference>
<evidence type="ECO:0000256" key="8">
    <source>
        <dbReference type="ARBA" id="ARBA00022737"/>
    </source>
</evidence>
<keyword evidence="6" id="KW-0507">mRNA processing</keyword>
<feature type="domain" description="S1 motif" evidence="15">
    <location>
        <begin position="506"/>
        <end position="580"/>
    </location>
</feature>
<feature type="region of interest" description="Disordered" evidence="14">
    <location>
        <begin position="1"/>
        <end position="72"/>
    </location>
</feature>
<dbReference type="SMART" id="SM00316">
    <property type="entry name" value="S1"/>
    <property type="match status" value="15"/>
</dbReference>
<evidence type="ECO:0000256" key="3">
    <source>
        <dbReference type="ARBA" id="ARBA00022517"/>
    </source>
</evidence>
<evidence type="ECO:0000256" key="11">
    <source>
        <dbReference type="ARBA" id="ARBA00055575"/>
    </source>
</evidence>
<evidence type="ECO:0000259" key="15">
    <source>
        <dbReference type="PROSITE" id="PS50126"/>
    </source>
</evidence>
<keyword evidence="7" id="KW-0747">Spliceosome</keyword>
<evidence type="ECO:0000256" key="10">
    <source>
        <dbReference type="ARBA" id="ARBA00023242"/>
    </source>
</evidence>
<dbReference type="InterPro" id="IPR045209">
    <property type="entry name" value="Rrp5"/>
</dbReference>
<dbReference type="PANTHER" id="PTHR23270:SF10">
    <property type="entry name" value="PROTEIN RRP5 HOMOLOG"/>
    <property type="match status" value="1"/>
</dbReference>
<keyword evidence="10" id="KW-0539">Nucleus</keyword>
<dbReference type="FunFam" id="2.40.50.140:FF:000196">
    <property type="entry name" value="rRNA biogenesis protein RRP5"/>
    <property type="match status" value="1"/>
</dbReference>
<feature type="compositionally biased region" description="Acidic residues" evidence="14">
    <location>
        <begin position="1706"/>
        <end position="1715"/>
    </location>
</feature>
<dbReference type="InterPro" id="IPR057302">
    <property type="entry name" value="Rrp5_S1"/>
</dbReference>
<evidence type="ECO:0000256" key="14">
    <source>
        <dbReference type="SAM" id="MobiDB-lite"/>
    </source>
</evidence>
<dbReference type="GO" id="GO:0003723">
    <property type="term" value="F:RNA binding"/>
    <property type="evidence" value="ECO:0007669"/>
    <property type="project" value="TreeGrafter"/>
</dbReference>
<dbReference type="CDD" id="cd05697">
    <property type="entry name" value="S1_Rrp5_repeat_hs5"/>
    <property type="match status" value="2"/>
</dbReference>
<dbReference type="Proteomes" id="UP000016929">
    <property type="component" value="Unassembled WGS sequence"/>
</dbReference>
<keyword evidence="8" id="KW-0677">Repeat</keyword>
<name>N1RZD1_FUSC4</name>
<feature type="domain" description="S1 motif" evidence="15">
    <location>
        <begin position="781"/>
        <end position="855"/>
    </location>
</feature>
<keyword evidence="4" id="KW-0698">rRNA processing</keyword>
<dbReference type="InterPro" id="IPR003107">
    <property type="entry name" value="HAT"/>
</dbReference>
<feature type="domain" description="S1 motif" evidence="15">
    <location>
        <begin position="1533"/>
        <end position="1604"/>
    </location>
</feature>
<evidence type="ECO:0000256" key="1">
    <source>
        <dbReference type="ARBA" id="ARBA00004604"/>
    </source>
</evidence>
<evidence type="ECO:0000256" key="6">
    <source>
        <dbReference type="ARBA" id="ARBA00022664"/>
    </source>
</evidence>
<feature type="domain" description="S1 motif" evidence="15">
    <location>
        <begin position="1350"/>
        <end position="1419"/>
    </location>
</feature>
<feature type="domain" description="S1 motif" evidence="15">
    <location>
        <begin position="600"/>
        <end position="661"/>
    </location>
</feature>
<organism evidence="16 17">
    <name type="scientific">Fusarium oxysporum f. sp. cubense (strain race 4)</name>
    <name type="common">Panama disease fungus</name>
    <dbReference type="NCBI Taxonomy" id="2502994"/>
    <lineage>
        <taxon>Eukaryota</taxon>
        <taxon>Fungi</taxon>
        <taxon>Dikarya</taxon>
        <taxon>Ascomycota</taxon>
        <taxon>Pezizomycotina</taxon>
        <taxon>Sordariomycetes</taxon>
        <taxon>Hypocreomycetidae</taxon>
        <taxon>Hypocreales</taxon>
        <taxon>Nectriaceae</taxon>
        <taxon>Fusarium</taxon>
        <taxon>Fusarium oxysporum species complex</taxon>
    </lineage>
</organism>
<dbReference type="PROSITE" id="PS50126">
    <property type="entry name" value="S1"/>
    <property type="match status" value="14"/>
</dbReference>
<dbReference type="EMBL" id="KB726312">
    <property type="protein sequence ID" value="EMT70741.1"/>
    <property type="molecule type" value="Genomic_DNA"/>
</dbReference>
<dbReference type="Pfam" id="PF23233">
    <property type="entry name" value="HAT_Syf1_CNRKL1_N"/>
    <property type="match status" value="1"/>
</dbReference>
<dbReference type="Gene3D" id="2.40.50.140">
    <property type="entry name" value="Nucleic acid-binding proteins"/>
    <property type="match status" value="15"/>
</dbReference>
<evidence type="ECO:0000256" key="13">
    <source>
        <dbReference type="ARBA" id="ARBA00076674"/>
    </source>
</evidence>
<dbReference type="PANTHER" id="PTHR23270">
    <property type="entry name" value="PROGRAMMED CELL DEATH PROTEIN 11 PRE-RRNA PROCESSING PROTEIN RRP5"/>
    <property type="match status" value="1"/>
</dbReference>
<comment type="similarity">
    <text evidence="2">Belongs to the crooked-neck family.</text>
</comment>
<dbReference type="InterPro" id="IPR012340">
    <property type="entry name" value="NA-bd_OB-fold"/>
</dbReference>
<gene>
    <name evidence="16" type="ORF">FOC4_g10009209</name>
</gene>
<reference evidence="17" key="2">
    <citation type="journal article" date="2014" name="PLoS ONE">
        <title>Genome and Transcriptome Analysis of the Fungal Pathogen Fusarium oxysporum f. sp. cubense Causing Banana Vascular Wilt Disease.</title>
        <authorList>
            <person name="Guo L."/>
            <person name="Han L."/>
            <person name="Yang L."/>
            <person name="Zeng H."/>
            <person name="Fan D."/>
            <person name="Zhu Y."/>
            <person name="Feng Y."/>
            <person name="Wang G."/>
            <person name="Peng C."/>
            <person name="Jiang X."/>
            <person name="Zhou D."/>
            <person name="Ni P."/>
            <person name="Liang C."/>
            <person name="Liu L."/>
            <person name="Wang J."/>
            <person name="Mao C."/>
            <person name="Fang X."/>
            <person name="Peng M."/>
            <person name="Huang J."/>
        </authorList>
    </citation>
    <scope>NUCLEOTIDE SEQUENCE [LARGE SCALE GENOMIC DNA]</scope>
    <source>
        <strain evidence="17">race 4</strain>
    </source>
</reference>
<dbReference type="FunFam" id="2.40.50.140:FF:000279">
    <property type="entry name" value="rRNA biogenesis protein rrp5"/>
    <property type="match status" value="1"/>
</dbReference>
<feature type="domain" description="S1 motif" evidence="15">
    <location>
        <begin position="1263"/>
        <end position="1334"/>
    </location>
</feature>
<dbReference type="SUPFAM" id="SSF48452">
    <property type="entry name" value="TPR-like"/>
    <property type="match status" value="1"/>
</dbReference>
<reference evidence="17" key="1">
    <citation type="submission" date="2012-09" db="EMBL/GenBank/DDBJ databases">
        <title>Genome sequencing and comparative transcriptomics of race 1 and race 4 of banana pathogen: Fusarium oxysporum f. sp. cubense.</title>
        <authorList>
            <person name="Fang X."/>
            <person name="Huang J."/>
        </authorList>
    </citation>
    <scope>NUCLEOTIDE SEQUENCE [LARGE SCALE GENOMIC DNA]</scope>
    <source>
        <strain evidence="17">race 4</strain>
    </source>
</reference>
<evidence type="ECO:0000256" key="2">
    <source>
        <dbReference type="ARBA" id="ARBA00008644"/>
    </source>
</evidence>
<feature type="domain" description="S1 motif" evidence="15">
    <location>
        <begin position="140"/>
        <end position="238"/>
    </location>
</feature>
<dbReference type="Gene3D" id="1.25.40.10">
    <property type="entry name" value="Tetratricopeptide repeat domain"/>
    <property type="match status" value="2"/>
</dbReference>
<evidence type="ECO:0000256" key="4">
    <source>
        <dbReference type="ARBA" id="ARBA00022552"/>
    </source>
</evidence>
<evidence type="ECO:0000313" key="17">
    <source>
        <dbReference type="Proteomes" id="UP000016929"/>
    </source>
</evidence>
<dbReference type="OrthoDB" id="412781at2759"/>
<sequence>MSNLKRKDAPGGNPPAKSAKNTKEARPTKKENVGKDAKPAPKNSPETAEKAPVVSLLKEDEPMFPRGGASVLTPLEQKKIQLEAKADAMRDEEFNTGNKVQKKKKRKTALKGDKKSDKKTGEEEQAVRIESLSFKNLVKGSLVLAQVTRINNLDLEVALPNNLTGHISIVAMSQQLTDRLENETAEKDDEEDDEAEDDEGIDLKSIFAVGQYLRAYVASTAEESTAGKSKRRIELSLRPNEANTGLAKDDVVPNTTVMASIVSVEDRGFVMDTGIENLGAFLAKSEVDKNIDEQRLQPGAVFLCQVTSKGANDKIAQLSLQQKKIGNPKSVPADATTINTFLPGTMADVLISNTDRRAYKIGSRVKARVICNFPGAREPKLGISLLPHITALEKKRPTKSTDSKKNPTQVLPISSLVETCTVRHVEPDIGLFVDIGIPGLSGFVHISRVKDGKVEALYEASGPYKVDSEHKGRVIGYNEMDGLFQISFEKSVLEQQYLRLEDVPIGAVVTCNIEKVLIDEKGVSGLVVKVAEGITGFVPEQHFSDVKLQHPEKKFRQGMKVKARVLSTNLSKKQMRLTLKKTLVNSEAPVIKAYEEASVGMQIPGTIIKIQSSGAIIQFFGAVQGFLPISEMTYKIGSRVKARVICNFPGAREPKLGISLLPHITALEKKRPTKSTDSKKNPTQVLPISSLVETCTVRHVEPDIGLFVDIGIPGLSGFVHISRVKDGKVEALYEASGPYKVDSEHKGRVIGYNEMDGLFQISFEKSVLEQQYLRLEDVPIGAVVTCNIEKVLIDEKGVSGLVVKVAEGITGFVPEQHFSDVKLQHPEKKFRQGMKVKARVLSTNLSKKQMRLTLKKTLVNSEAPVIKAYEEASVGMQIPGTIIKIQSSGAIIQFFGAVQGFLPISEMSEAYIKDPKEHFRTGQVVSVHVLDVEPESKRLVVSCKDPSAFGLDKQNALKKLQLGDIVSAKVTQKTEDQVFVELADAQLKAILPVGHLTDKSTSKNQYALKRIAVGQTLSDLVIIEKNENRRAVILSHKPSLVSAGKDKTLLTSFEDAKEGKIVAGFVRNITVTAVFVQFGGAVNALLPKARLAADIQDLPDFGMHKHQSIEVKIVSVIPDHKRIVVAPADFDESAELDKKAKASDKPAASDDIEFGTVAKAKITSIKDTQLNVQLVDSKVQGRIDVSQIFDKWEDIPDPKDPLDKYHKKQTVSVRVMGVHSAKDHRFLPFSHRSLHSVLELTAKPSDLKAKTLEPLSLENLKVGDTYVAFVNNSSPQHLWVNLSPSVRGRISAMEASDDLSQLNDLEANFPVGSALKVRVTGVDARNKRLDLSARSSSSSETVTWSALKQNMVLPGRVTKVNERQVLVKLSELVSGPVHLPDMADDFDTVNTLKQKKGEIVRVSIVELDASNKRLRLSTRPSRIMSSTLPVKDKEISDVSQLDAGDIVRGFVKNVSDKGLFVLLGGQVTALVKISNLSDRYLKEWKDHFQIDQLVKGRVIAVDKQTRHVELSLKSSVVDEDYTPPITYNDIKEGQVVTGKVRKVEEFGAFILIDNSDNVSGLCHRSQMAENPVKDATKLYKEGDAVKARVLEVDINKRRVTFGLKPSLFEDADTDMDDSDAGVELDDDDSDDDVDMDDAGALLKILGTDNAGDSDEDEDDEDDEDEDDEEEEEEEDDDEDVEMEDQPTKKKSKGLGAGKKSEWSADPFDEPESESEEQSKDNEKTKKKRRNRDEIQVDRTAELDANGPQTSSDYERLLLGQPDSSELWIAYMAFQMQVSELSKAREVAERAIKSINIREETEKLNVWVAYLNLEVAYGTKQTVEEVFKRACQYNDAQEVHERLASIYIQSEKLKDADALFETMVKKFGAKSPNVWLNYAHFLHATRNDPDRARALLPRATQQLGDRHSQTLVSRFAALEFRSPNGEPERGRTMFATLLAAYPKKGDLWSQLLDLEIGLSDADPTAIRDVFDRRTRVKGLKPKMAEKWFRRWADWEEKLDPKGKDKVMAKAQEWAVAFKAKKEADAAAAAEDEEMDE</sequence>
<protein>
    <recommendedName>
        <fullName evidence="12">rRNA biogenesis protein RRP5</fullName>
    </recommendedName>
    <alternativeName>
        <fullName evidence="13">Ribosomal RNA-processing protein 5</fullName>
    </alternativeName>
</protein>
<dbReference type="FunFam" id="2.40.50.140:FF:000103">
    <property type="entry name" value="protein RRP5 homolog"/>
    <property type="match status" value="3"/>
</dbReference>
<feature type="domain" description="S1 motif" evidence="15">
    <location>
        <begin position="875"/>
        <end position="944"/>
    </location>
</feature>
<dbReference type="HOGENOM" id="CLU_000845_0_0_1"/>
<dbReference type="InterPro" id="IPR055433">
    <property type="entry name" value="HAT_Syf1-like_N"/>
</dbReference>
<feature type="domain" description="S1 motif" evidence="15">
    <location>
        <begin position="1059"/>
        <end position="1128"/>
    </location>
</feature>
<evidence type="ECO:0000256" key="5">
    <source>
        <dbReference type="ARBA" id="ARBA00022553"/>
    </source>
</evidence>
<dbReference type="InterPro" id="IPR003029">
    <property type="entry name" value="S1_domain"/>
</dbReference>
<comment type="function">
    <text evidence="11">Involved in the biogenesis of rRNA. Required for the formation of 18S and 5.8S rRNA.</text>
</comment>
<feature type="domain" description="S1 motif" evidence="15">
    <location>
        <begin position="1444"/>
        <end position="1513"/>
    </location>
</feature>
<dbReference type="InterPro" id="IPR048059">
    <property type="entry name" value="Rrp5_S1_rpt_hs1_sc1"/>
</dbReference>
<dbReference type="CDD" id="cd05693">
    <property type="entry name" value="S1_Rrp5_repeat_hs1_sc1"/>
    <property type="match status" value="1"/>
</dbReference>
<dbReference type="CDD" id="cd05706">
    <property type="entry name" value="S1_Rrp5_repeat_sc10"/>
    <property type="match status" value="1"/>
</dbReference>
<feature type="compositionally biased region" description="Basic and acidic residues" evidence="14">
    <location>
        <begin position="110"/>
        <end position="125"/>
    </location>
</feature>
<dbReference type="FunFam" id="2.40.50.140:FF:000155">
    <property type="entry name" value="rRNA biogenesis protein RRP5"/>
    <property type="match status" value="1"/>
</dbReference>
<feature type="domain" description="S1 motif" evidence="15">
    <location>
        <begin position="689"/>
        <end position="764"/>
    </location>
</feature>
<dbReference type="FunFam" id="2.40.50.140:FF:000159">
    <property type="entry name" value="rRNA biogenesis protein rrp5"/>
    <property type="match status" value="1"/>
</dbReference>
<dbReference type="InterPro" id="IPR011990">
    <property type="entry name" value="TPR-like_helical_dom_sf"/>
</dbReference>
<dbReference type="GO" id="GO:0006364">
    <property type="term" value="P:rRNA processing"/>
    <property type="evidence" value="ECO:0007669"/>
    <property type="project" value="UniProtKB-KW"/>
</dbReference>
<feature type="compositionally biased region" description="Basic and acidic residues" evidence="14">
    <location>
        <begin position="1730"/>
        <end position="1741"/>
    </location>
</feature>
<evidence type="ECO:0000256" key="7">
    <source>
        <dbReference type="ARBA" id="ARBA00022728"/>
    </source>
</evidence>
<evidence type="ECO:0000256" key="12">
    <source>
        <dbReference type="ARBA" id="ARBA00073619"/>
    </source>
</evidence>
<dbReference type="InterPro" id="IPR048058">
    <property type="entry name" value="Rrp5_S1_rpt_hs11_sc8"/>
</dbReference>
<dbReference type="STRING" id="1229665.N1RZD1"/>
<dbReference type="InterPro" id="IPR057301">
    <property type="entry name" value="Rrp5_OB_4th"/>
</dbReference>
<feature type="compositionally biased region" description="Basic residues" evidence="14">
    <location>
        <begin position="100"/>
        <end position="109"/>
    </location>
</feature>
<dbReference type="GO" id="GO:0008380">
    <property type="term" value="P:RNA splicing"/>
    <property type="evidence" value="ECO:0007669"/>
    <property type="project" value="UniProtKB-KW"/>
</dbReference>
<feature type="compositionally biased region" description="Acidic residues" evidence="14">
    <location>
        <begin position="1651"/>
        <end position="1684"/>
    </location>
</feature>
<dbReference type="Pfam" id="PF24685">
    <property type="entry name" value="OB_RRP5_4th"/>
    <property type="match status" value="2"/>
</dbReference>
<accession>N1RZD1</accession>
<proteinExistence type="inferred from homology"/>
<feature type="compositionally biased region" description="Acidic residues" evidence="14">
    <location>
        <begin position="1609"/>
        <end position="1637"/>
    </location>
</feature>
<keyword evidence="9" id="KW-0508">mRNA splicing</keyword>
<comment type="subcellular location">
    <subcellularLocation>
        <location evidence="1">Nucleus</location>
        <location evidence="1">Nucleolus</location>
    </subcellularLocation>
</comment>
<dbReference type="SMART" id="SM00386">
    <property type="entry name" value="HAT"/>
    <property type="match status" value="6"/>
</dbReference>
<feature type="domain" description="S1 motif" evidence="15">
    <location>
        <begin position="1155"/>
        <end position="1232"/>
    </location>
</feature>
<keyword evidence="3" id="KW-0690">Ribosome biogenesis</keyword>
<keyword evidence="17" id="KW-1185">Reference proteome</keyword>
<dbReference type="CDD" id="cd05703">
    <property type="entry name" value="S1_Rrp5_repeat_hs12_sc9"/>
    <property type="match status" value="1"/>
</dbReference>
<dbReference type="GO" id="GO:0006397">
    <property type="term" value="P:mRNA processing"/>
    <property type="evidence" value="ECO:0007669"/>
    <property type="project" value="UniProtKB-KW"/>
</dbReference>
<dbReference type="FunFam" id="2.40.50.140:FF:000278">
    <property type="entry name" value="rRNA biogenesis protein rrp5"/>
    <property type="match status" value="1"/>
</dbReference>
<dbReference type="CDD" id="cd04461">
    <property type="entry name" value="S1_Rrp5_repeat_hs8_sc7"/>
    <property type="match status" value="1"/>
</dbReference>
<evidence type="ECO:0000256" key="9">
    <source>
        <dbReference type="ARBA" id="ARBA00023187"/>
    </source>
</evidence>
<feature type="region of interest" description="Disordered" evidence="14">
    <location>
        <begin position="1608"/>
        <end position="1754"/>
    </location>
</feature>
<dbReference type="SUPFAM" id="SSF50249">
    <property type="entry name" value="Nucleic acid-binding proteins"/>
    <property type="match status" value="15"/>
</dbReference>
<feature type="region of interest" description="Disordered" evidence="14">
    <location>
        <begin position="91"/>
        <end position="125"/>
    </location>
</feature>
<feature type="domain" description="S1 motif" evidence="15">
    <location>
        <begin position="963"/>
        <end position="1037"/>
    </location>
</feature>
<dbReference type="CDD" id="cd05702">
    <property type="entry name" value="S1_Rrp5_repeat_hs11_sc8"/>
    <property type="match status" value="1"/>
</dbReference>
<keyword evidence="5" id="KW-0597">Phosphoprotein</keyword>
<dbReference type="GO" id="GO:0005681">
    <property type="term" value="C:spliceosomal complex"/>
    <property type="evidence" value="ECO:0007669"/>
    <property type="project" value="UniProtKB-KW"/>
</dbReference>